<protein>
    <submittedName>
        <fullName evidence="1">Uncharacterized protein</fullName>
    </submittedName>
</protein>
<comment type="caution">
    <text evidence="1">The sequence shown here is derived from an EMBL/GenBank/DDBJ whole genome shotgun (WGS) entry which is preliminary data.</text>
</comment>
<reference evidence="1" key="1">
    <citation type="submission" date="2022-02" db="EMBL/GenBank/DDBJ databases">
        <title>Plant Genome Project.</title>
        <authorList>
            <person name="Zhang R.-G."/>
        </authorList>
    </citation>
    <scope>NUCLEOTIDE SEQUENCE</scope>
    <source>
        <strain evidence="1">AT1</strain>
    </source>
</reference>
<keyword evidence="2" id="KW-1185">Reference proteome</keyword>
<dbReference type="Proteomes" id="UP001062846">
    <property type="component" value="Chromosome 2"/>
</dbReference>
<proteinExistence type="predicted"/>
<sequence>MLINWVFLSFHISKVWSTWLTVVWVSEVGLPELGGLREKFFSTLLSPSPFLFHQITRHSCCFSLSLSGTKSPTPVLLESEKIRDIEFASAHLHSSPFATLISLSLQIKAGDSIPALPTKPARFRLKPKPLVSGPRIYTSSLSLSLRLSSTILLLSI</sequence>
<name>A0ACC0PTE1_RHOML</name>
<evidence type="ECO:0000313" key="1">
    <source>
        <dbReference type="EMBL" id="KAI8568277.1"/>
    </source>
</evidence>
<organism evidence="1 2">
    <name type="scientific">Rhododendron molle</name>
    <name type="common">Chinese azalea</name>
    <name type="synonym">Azalea mollis</name>
    <dbReference type="NCBI Taxonomy" id="49168"/>
    <lineage>
        <taxon>Eukaryota</taxon>
        <taxon>Viridiplantae</taxon>
        <taxon>Streptophyta</taxon>
        <taxon>Embryophyta</taxon>
        <taxon>Tracheophyta</taxon>
        <taxon>Spermatophyta</taxon>
        <taxon>Magnoliopsida</taxon>
        <taxon>eudicotyledons</taxon>
        <taxon>Gunneridae</taxon>
        <taxon>Pentapetalae</taxon>
        <taxon>asterids</taxon>
        <taxon>Ericales</taxon>
        <taxon>Ericaceae</taxon>
        <taxon>Ericoideae</taxon>
        <taxon>Rhodoreae</taxon>
        <taxon>Rhododendron</taxon>
    </lineage>
</organism>
<dbReference type="EMBL" id="CM046389">
    <property type="protein sequence ID" value="KAI8568277.1"/>
    <property type="molecule type" value="Genomic_DNA"/>
</dbReference>
<evidence type="ECO:0000313" key="2">
    <source>
        <dbReference type="Proteomes" id="UP001062846"/>
    </source>
</evidence>
<accession>A0ACC0PTE1</accession>
<gene>
    <name evidence="1" type="ORF">RHMOL_Rhmol02G0185600</name>
</gene>